<evidence type="ECO:0000313" key="1">
    <source>
        <dbReference type="EMBL" id="KUI56024.1"/>
    </source>
</evidence>
<sequence>MSTHRRPKYYDAASHVPSLPLSWAKVVELRFPTILLLNGPSNLFLGVIMPTTVLNYPHLQSEFDQPVHYA</sequence>
<gene>
    <name evidence="1" type="ORF">VP1G_10796</name>
</gene>
<dbReference type="Proteomes" id="UP000078576">
    <property type="component" value="Unassembled WGS sequence"/>
</dbReference>
<name>A0A194UWM5_CYTMA</name>
<organism evidence="1 2">
    <name type="scientific">Cytospora mali</name>
    <name type="common">Apple Valsa canker fungus</name>
    <name type="synonym">Valsa mali</name>
    <dbReference type="NCBI Taxonomy" id="578113"/>
    <lineage>
        <taxon>Eukaryota</taxon>
        <taxon>Fungi</taxon>
        <taxon>Dikarya</taxon>
        <taxon>Ascomycota</taxon>
        <taxon>Pezizomycotina</taxon>
        <taxon>Sordariomycetes</taxon>
        <taxon>Sordariomycetidae</taxon>
        <taxon>Diaporthales</taxon>
        <taxon>Cytosporaceae</taxon>
        <taxon>Cytospora</taxon>
    </lineage>
</organism>
<dbReference type="AlphaFoldDB" id="A0A194UWM5"/>
<proteinExistence type="predicted"/>
<keyword evidence="2" id="KW-1185">Reference proteome</keyword>
<evidence type="ECO:0000313" key="2">
    <source>
        <dbReference type="Proteomes" id="UP000078576"/>
    </source>
</evidence>
<reference evidence="2" key="1">
    <citation type="submission" date="2014-12" db="EMBL/GenBank/DDBJ databases">
        <title>Genome Sequence of Valsa Canker Pathogens Uncovers a Specific Adaption of Colonization on Woody Bark.</title>
        <authorList>
            <person name="Yin Z."/>
            <person name="Liu H."/>
            <person name="Gao X."/>
            <person name="Li Z."/>
            <person name="Song N."/>
            <person name="Ke X."/>
            <person name="Dai Q."/>
            <person name="Wu Y."/>
            <person name="Sun Y."/>
            <person name="Xu J.-R."/>
            <person name="Kang Z.K."/>
            <person name="Wang L."/>
            <person name="Huang L."/>
        </authorList>
    </citation>
    <scope>NUCLEOTIDE SEQUENCE [LARGE SCALE GENOMIC DNA]</scope>
    <source>
        <strain evidence="2">SXYL134</strain>
    </source>
</reference>
<dbReference type="EMBL" id="KN714685">
    <property type="protein sequence ID" value="KUI56024.1"/>
    <property type="molecule type" value="Genomic_DNA"/>
</dbReference>
<accession>A0A194UWM5</accession>
<protein>
    <submittedName>
        <fullName evidence="1">Uncharacterized protein</fullName>
    </submittedName>
</protein>